<evidence type="ECO:0000259" key="6">
    <source>
        <dbReference type="Pfam" id="PF04542"/>
    </source>
</evidence>
<feature type="domain" description="RNA polymerase sigma factor 70 region 4 type 2" evidence="7">
    <location>
        <begin position="120"/>
        <end position="172"/>
    </location>
</feature>
<dbReference type="InterPro" id="IPR013325">
    <property type="entry name" value="RNA_pol_sigma_r2"/>
</dbReference>
<dbReference type="InterPro" id="IPR036388">
    <property type="entry name" value="WH-like_DNA-bd_sf"/>
</dbReference>
<comment type="caution">
    <text evidence="8">The sequence shown here is derived from an EMBL/GenBank/DDBJ whole genome shotgun (WGS) entry which is preliminary data.</text>
</comment>
<keyword evidence="5" id="KW-0804">Transcription</keyword>
<dbReference type="Gene3D" id="1.10.10.10">
    <property type="entry name" value="Winged helix-like DNA-binding domain superfamily/Winged helix DNA-binding domain"/>
    <property type="match status" value="1"/>
</dbReference>
<name>A0A3D8PXM7_9BACI</name>
<dbReference type="Gene3D" id="1.10.1740.10">
    <property type="match status" value="1"/>
</dbReference>
<protein>
    <submittedName>
        <fullName evidence="8">RNA polymerase sigma factor</fullName>
    </submittedName>
</protein>
<dbReference type="GO" id="GO:0003677">
    <property type="term" value="F:DNA binding"/>
    <property type="evidence" value="ECO:0007669"/>
    <property type="project" value="UniProtKB-KW"/>
</dbReference>
<dbReference type="InterPro" id="IPR013324">
    <property type="entry name" value="RNA_pol_sigma_r3/r4-like"/>
</dbReference>
<keyword evidence="3" id="KW-0731">Sigma factor</keyword>
<dbReference type="InterPro" id="IPR013249">
    <property type="entry name" value="RNA_pol_sigma70_r4_t2"/>
</dbReference>
<feature type="domain" description="RNA polymerase sigma-70 region 2" evidence="6">
    <location>
        <begin position="21"/>
        <end position="87"/>
    </location>
</feature>
<organism evidence="8 9">
    <name type="scientific">Oceanobacillus arenosus</name>
    <dbReference type="NCBI Taxonomy" id="1229153"/>
    <lineage>
        <taxon>Bacteria</taxon>
        <taxon>Bacillati</taxon>
        <taxon>Bacillota</taxon>
        <taxon>Bacilli</taxon>
        <taxon>Bacillales</taxon>
        <taxon>Bacillaceae</taxon>
        <taxon>Oceanobacillus</taxon>
    </lineage>
</organism>
<evidence type="ECO:0000256" key="5">
    <source>
        <dbReference type="ARBA" id="ARBA00023163"/>
    </source>
</evidence>
<dbReference type="CDD" id="cd06171">
    <property type="entry name" value="Sigma70_r4"/>
    <property type="match status" value="1"/>
</dbReference>
<gene>
    <name evidence="8" type="ORF">CWR48_04930</name>
</gene>
<sequence length="184" mass="22030">MEDRELIRQILNNDYRAMEELHRRYVDRIFNYIYHQTNDYHDAEELLQDVFFKTAKRLHQFEGKSSFKTWIFKIARNVVIDYYRKNKDKRKNTTIEENSIESLGEAASVEHTVLQNLHMMEVMRAIDKLPEHYQMVLHLRFIEDFTLQETADAMGKTVLSVKAMQLRARRALSEQINMEVAVDD</sequence>
<dbReference type="SUPFAM" id="SSF88659">
    <property type="entry name" value="Sigma3 and sigma4 domains of RNA polymerase sigma factors"/>
    <property type="match status" value="1"/>
</dbReference>
<evidence type="ECO:0000259" key="7">
    <source>
        <dbReference type="Pfam" id="PF08281"/>
    </source>
</evidence>
<dbReference type="SUPFAM" id="SSF88946">
    <property type="entry name" value="Sigma2 domain of RNA polymerase sigma factors"/>
    <property type="match status" value="1"/>
</dbReference>
<dbReference type="PANTHER" id="PTHR43133:SF8">
    <property type="entry name" value="RNA POLYMERASE SIGMA FACTOR HI_1459-RELATED"/>
    <property type="match status" value="1"/>
</dbReference>
<dbReference type="RefSeq" id="WP_115771951.1">
    <property type="nucleotide sequence ID" value="NZ_PIOC01000010.1"/>
</dbReference>
<evidence type="ECO:0000256" key="2">
    <source>
        <dbReference type="ARBA" id="ARBA00023015"/>
    </source>
</evidence>
<dbReference type="InterPro" id="IPR007627">
    <property type="entry name" value="RNA_pol_sigma70_r2"/>
</dbReference>
<dbReference type="Proteomes" id="UP000257143">
    <property type="component" value="Unassembled WGS sequence"/>
</dbReference>
<dbReference type="GO" id="GO:0016987">
    <property type="term" value="F:sigma factor activity"/>
    <property type="evidence" value="ECO:0007669"/>
    <property type="project" value="UniProtKB-KW"/>
</dbReference>
<evidence type="ECO:0000313" key="8">
    <source>
        <dbReference type="EMBL" id="RDW20071.1"/>
    </source>
</evidence>
<reference evidence="9" key="1">
    <citation type="submission" date="2017-11" db="EMBL/GenBank/DDBJ databases">
        <authorList>
            <person name="Zhu W."/>
        </authorList>
    </citation>
    <scope>NUCLEOTIDE SEQUENCE [LARGE SCALE GENOMIC DNA]</scope>
    <source>
        <strain evidence="9">CAU 1183</strain>
    </source>
</reference>
<dbReference type="AlphaFoldDB" id="A0A3D8PXM7"/>
<proteinExistence type="inferred from homology"/>
<accession>A0A3D8PXM7</accession>
<dbReference type="GO" id="GO:0006352">
    <property type="term" value="P:DNA-templated transcription initiation"/>
    <property type="evidence" value="ECO:0007669"/>
    <property type="project" value="InterPro"/>
</dbReference>
<keyword evidence="9" id="KW-1185">Reference proteome</keyword>
<dbReference type="Pfam" id="PF04542">
    <property type="entry name" value="Sigma70_r2"/>
    <property type="match status" value="1"/>
</dbReference>
<dbReference type="OrthoDB" id="9795666at2"/>
<dbReference type="PANTHER" id="PTHR43133">
    <property type="entry name" value="RNA POLYMERASE ECF-TYPE SIGMA FACTO"/>
    <property type="match status" value="1"/>
</dbReference>
<dbReference type="InterPro" id="IPR039425">
    <property type="entry name" value="RNA_pol_sigma-70-like"/>
</dbReference>
<dbReference type="InterPro" id="IPR014284">
    <property type="entry name" value="RNA_pol_sigma-70_dom"/>
</dbReference>
<keyword evidence="2" id="KW-0805">Transcription regulation</keyword>
<evidence type="ECO:0000313" key="9">
    <source>
        <dbReference type="Proteomes" id="UP000257143"/>
    </source>
</evidence>
<evidence type="ECO:0000256" key="3">
    <source>
        <dbReference type="ARBA" id="ARBA00023082"/>
    </source>
</evidence>
<comment type="similarity">
    <text evidence="1">Belongs to the sigma-70 factor family. ECF subfamily.</text>
</comment>
<dbReference type="NCBIfam" id="TIGR02937">
    <property type="entry name" value="sigma70-ECF"/>
    <property type="match status" value="1"/>
</dbReference>
<keyword evidence="4" id="KW-0238">DNA-binding</keyword>
<evidence type="ECO:0000256" key="1">
    <source>
        <dbReference type="ARBA" id="ARBA00010641"/>
    </source>
</evidence>
<dbReference type="Pfam" id="PF08281">
    <property type="entry name" value="Sigma70_r4_2"/>
    <property type="match status" value="1"/>
</dbReference>
<evidence type="ECO:0000256" key="4">
    <source>
        <dbReference type="ARBA" id="ARBA00023125"/>
    </source>
</evidence>
<dbReference type="EMBL" id="PIOC01000010">
    <property type="protein sequence ID" value="RDW20071.1"/>
    <property type="molecule type" value="Genomic_DNA"/>
</dbReference>